<accession>A0AAV8SLE7</accession>
<sequence length="88" mass="9883">MQIPKVTWMVLEESGRCQKLRIGANGSSQDKDSTLPVVTRQEIKEERLSFASYGFVSVFLAPSYDRDDSTCRFKGISVQRNTSSTMEG</sequence>
<comment type="caution">
    <text evidence="1">The sequence shown here is derived from an EMBL/GenBank/DDBJ whole genome shotgun (WGS) entry which is preliminary data.</text>
</comment>
<keyword evidence="2" id="KW-1185">Reference proteome</keyword>
<name>A0AAV8SLE7_9ROSI</name>
<organism evidence="1 2">
    <name type="scientific">Erythroxylum novogranatense</name>
    <dbReference type="NCBI Taxonomy" id="1862640"/>
    <lineage>
        <taxon>Eukaryota</taxon>
        <taxon>Viridiplantae</taxon>
        <taxon>Streptophyta</taxon>
        <taxon>Embryophyta</taxon>
        <taxon>Tracheophyta</taxon>
        <taxon>Spermatophyta</taxon>
        <taxon>Magnoliopsida</taxon>
        <taxon>eudicotyledons</taxon>
        <taxon>Gunneridae</taxon>
        <taxon>Pentapetalae</taxon>
        <taxon>rosids</taxon>
        <taxon>fabids</taxon>
        <taxon>Malpighiales</taxon>
        <taxon>Erythroxylaceae</taxon>
        <taxon>Erythroxylum</taxon>
    </lineage>
</organism>
<evidence type="ECO:0000313" key="1">
    <source>
        <dbReference type="EMBL" id="KAJ8753111.1"/>
    </source>
</evidence>
<proteinExistence type="predicted"/>
<reference evidence="1 2" key="1">
    <citation type="submission" date="2021-09" db="EMBL/GenBank/DDBJ databases">
        <title>Genomic insights and catalytic innovation underlie evolution of tropane alkaloids biosynthesis.</title>
        <authorList>
            <person name="Wang Y.-J."/>
            <person name="Tian T."/>
            <person name="Huang J.-P."/>
            <person name="Huang S.-X."/>
        </authorList>
    </citation>
    <scope>NUCLEOTIDE SEQUENCE [LARGE SCALE GENOMIC DNA]</scope>
    <source>
        <strain evidence="1">KIB-2018</strain>
        <tissue evidence="1">Leaf</tissue>
    </source>
</reference>
<evidence type="ECO:0000313" key="2">
    <source>
        <dbReference type="Proteomes" id="UP001159364"/>
    </source>
</evidence>
<dbReference type="Proteomes" id="UP001159364">
    <property type="component" value="Linkage Group LG10"/>
</dbReference>
<protein>
    <submittedName>
        <fullName evidence="1">Uncharacterized protein</fullName>
    </submittedName>
</protein>
<dbReference type="AlphaFoldDB" id="A0AAV8SLE7"/>
<gene>
    <name evidence="1" type="ORF">K2173_017655</name>
</gene>
<dbReference type="EMBL" id="JAIWQS010000010">
    <property type="protein sequence ID" value="KAJ8753111.1"/>
    <property type="molecule type" value="Genomic_DNA"/>
</dbReference>